<feature type="compositionally biased region" description="Basic and acidic residues" evidence="1">
    <location>
        <begin position="814"/>
        <end position="829"/>
    </location>
</feature>
<feature type="compositionally biased region" description="Acidic residues" evidence="1">
    <location>
        <begin position="1481"/>
        <end position="1497"/>
    </location>
</feature>
<dbReference type="PANTHER" id="PTHR23034">
    <property type="entry name" value="GLUTAMATE-RICH PROTEIN 3"/>
    <property type="match status" value="1"/>
</dbReference>
<feature type="compositionally biased region" description="Basic and acidic residues" evidence="1">
    <location>
        <begin position="1149"/>
        <end position="1184"/>
    </location>
</feature>
<feature type="compositionally biased region" description="Polar residues" evidence="1">
    <location>
        <begin position="1003"/>
        <end position="1016"/>
    </location>
</feature>
<feature type="compositionally biased region" description="Polar residues" evidence="1">
    <location>
        <begin position="1350"/>
        <end position="1371"/>
    </location>
</feature>
<evidence type="ECO:0000313" key="4">
    <source>
        <dbReference type="Proteomes" id="UP000549394"/>
    </source>
</evidence>
<dbReference type="InterPro" id="IPR027962">
    <property type="entry name" value="ERICH3"/>
</dbReference>
<feature type="compositionally biased region" description="Polar residues" evidence="1">
    <location>
        <begin position="1264"/>
        <end position="1273"/>
    </location>
</feature>
<feature type="compositionally biased region" description="Basic and acidic residues" evidence="1">
    <location>
        <begin position="1383"/>
        <end position="1402"/>
    </location>
</feature>
<feature type="region of interest" description="Disordered" evidence="1">
    <location>
        <begin position="112"/>
        <end position="184"/>
    </location>
</feature>
<evidence type="ECO:0000256" key="1">
    <source>
        <dbReference type="SAM" id="MobiDB-lite"/>
    </source>
</evidence>
<dbReference type="SUPFAM" id="SSF52047">
    <property type="entry name" value="RNI-like"/>
    <property type="match status" value="1"/>
</dbReference>
<feature type="compositionally biased region" description="Polar residues" evidence="1">
    <location>
        <begin position="1110"/>
        <end position="1125"/>
    </location>
</feature>
<keyword evidence="4" id="KW-1185">Reference proteome</keyword>
<feature type="compositionally biased region" description="Basic residues" evidence="1">
    <location>
        <begin position="401"/>
        <end position="411"/>
    </location>
</feature>
<feature type="compositionally biased region" description="Polar residues" evidence="1">
    <location>
        <begin position="434"/>
        <end position="451"/>
    </location>
</feature>
<dbReference type="Pfam" id="PF13516">
    <property type="entry name" value="LRR_6"/>
    <property type="match status" value="3"/>
</dbReference>
<reference evidence="3 4" key="1">
    <citation type="submission" date="2020-08" db="EMBL/GenBank/DDBJ databases">
        <authorList>
            <person name="Hejnol A."/>
        </authorList>
    </citation>
    <scope>NUCLEOTIDE SEQUENCE [LARGE SCALE GENOMIC DNA]</scope>
</reference>
<dbReference type="Pfam" id="PF15257">
    <property type="entry name" value="DUF4590"/>
    <property type="match status" value="1"/>
</dbReference>
<feature type="region of interest" description="Disordered" evidence="1">
    <location>
        <begin position="1049"/>
        <end position="1555"/>
    </location>
</feature>
<feature type="compositionally biased region" description="Polar residues" evidence="1">
    <location>
        <begin position="1231"/>
        <end position="1240"/>
    </location>
</feature>
<evidence type="ECO:0000259" key="2">
    <source>
        <dbReference type="Pfam" id="PF15257"/>
    </source>
</evidence>
<feature type="domain" description="DUF4590" evidence="2">
    <location>
        <begin position="299"/>
        <end position="404"/>
    </location>
</feature>
<feature type="compositionally biased region" description="Basic and acidic residues" evidence="1">
    <location>
        <begin position="544"/>
        <end position="557"/>
    </location>
</feature>
<dbReference type="Proteomes" id="UP000549394">
    <property type="component" value="Unassembled WGS sequence"/>
</dbReference>
<dbReference type="SMART" id="SM00368">
    <property type="entry name" value="LRR_RI"/>
    <property type="match status" value="5"/>
</dbReference>
<feature type="compositionally biased region" description="Low complexity" evidence="1">
    <location>
        <begin position="558"/>
        <end position="572"/>
    </location>
</feature>
<comment type="caution">
    <text evidence="3">The sequence shown here is derived from an EMBL/GenBank/DDBJ whole genome shotgun (WGS) entry which is preliminary data.</text>
</comment>
<feature type="region of interest" description="Disordered" evidence="1">
    <location>
        <begin position="197"/>
        <end position="255"/>
    </location>
</feature>
<feature type="compositionally biased region" description="Low complexity" evidence="1">
    <location>
        <begin position="1127"/>
        <end position="1136"/>
    </location>
</feature>
<feature type="compositionally biased region" description="Basic residues" evidence="1">
    <location>
        <begin position="230"/>
        <end position="242"/>
    </location>
</feature>
<protein>
    <submittedName>
        <fullName evidence="3">DgyrCDS12214</fullName>
    </submittedName>
</protein>
<feature type="compositionally biased region" description="Low complexity" evidence="1">
    <location>
        <begin position="796"/>
        <end position="805"/>
    </location>
</feature>
<feature type="compositionally biased region" description="Low complexity" evidence="1">
    <location>
        <begin position="655"/>
        <end position="788"/>
    </location>
</feature>
<feature type="compositionally biased region" description="Low complexity" evidence="1">
    <location>
        <begin position="162"/>
        <end position="171"/>
    </location>
</feature>
<feature type="compositionally biased region" description="Basic and acidic residues" evidence="1">
    <location>
        <begin position="890"/>
        <end position="911"/>
    </location>
</feature>
<feature type="region of interest" description="Disordered" evidence="1">
    <location>
        <begin position="399"/>
        <end position="506"/>
    </location>
</feature>
<dbReference type="InterPro" id="IPR001611">
    <property type="entry name" value="Leu-rich_rpt"/>
</dbReference>
<feature type="compositionally biased region" description="Polar residues" evidence="1">
    <location>
        <begin position="582"/>
        <end position="598"/>
    </location>
</feature>
<feature type="compositionally biased region" description="Polar residues" evidence="1">
    <location>
        <begin position="1449"/>
        <end position="1462"/>
    </location>
</feature>
<feature type="compositionally biased region" description="Low complexity" evidence="1">
    <location>
        <begin position="1081"/>
        <end position="1096"/>
    </location>
</feature>
<feature type="compositionally biased region" description="Basic residues" evidence="1">
    <location>
        <begin position="1414"/>
        <end position="1423"/>
    </location>
</feature>
<feature type="compositionally biased region" description="Low complexity" evidence="1">
    <location>
        <begin position="854"/>
        <end position="863"/>
    </location>
</feature>
<proteinExistence type="predicted"/>
<feature type="compositionally biased region" description="Polar residues" evidence="1">
    <location>
        <begin position="831"/>
        <end position="840"/>
    </location>
</feature>
<dbReference type="Gene3D" id="3.80.10.10">
    <property type="entry name" value="Ribonuclease Inhibitor"/>
    <property type="match status" value="2"/>
</dbReference>
<feature type="compositionally biased region" description="Acidic residues" evidence="1">
    <location>
        <begin position="1524"/>
        <end position="1538"/>
    </location>
</feature>
<name>A0A7I8W5S7_9ANNE</name>
<feature type="region of interest" description="Disordered" evidence="1">
    <location>
        <begin position="536"/>
        <end position="1016"/>
    </location>
</feature>
<feature type="compositionally biased region" description="Basic and acidic residues" evidence="1">
    <location>
        <begin position="243"/>
        <end position="254"/>
    </location>
</feature>
<organism evidence="3 4">
    <name type="scientific">Dimorphilus gyrociliatus</name>
    <dbReference type="NCBI Taxonomy" id="2664684"/>
    <lineage>
        <taxon>Eukaryota</taxon>
        <taxon>Metazoa</taxon>
        <taxon>Spiralia</taxon>
        <taxon>Lophotrochozoa</taxon>
        <taxon>Annelida</taxon>
        <taxon>Polychaeta</taxon>
        <taxon>Polychaeta incertae sedis</taxon>
        <taxon>Dinophilidae</taxon>
        <taxon>Dimorphilus</taxon>
    </lineage>
</organism>
<gene>
    <name evidence="3" type="ORF">DGYR_LOCUS11535</name>
</gene>
<feature type="compositionally biased region" description="Basic and acidic residues" evidence="1">
    <location>
        <begin position="1508"/>
        <end position="1523"/>
    </location>
</feature>
<dbReference type="PANTHER" id="PTHR23034:SF2">
    <property type="entry name" value="GLUTAMATE-RICH PROTEIN 3"/>
    <property type="match status" value="1"/>
</dbReference>
<feature type="compositionally biased region" description="Basic and acidic residues" evidence="1">
    <location>
        <begin position="1288"/>
        <end position="1309"/>
    </location>
</feature>
<feature type="compositionally biased region" description="Basic and acidic residues" evidence="1">
    <location>
        <begin position="864"/>
        <end position="883"/>
    </location>
</feature>
<accession>A0A7I8W5S7</accession>
<evidence type="ECO:0000313" key="3">
    <source>
        <dbReference type="EMBL" id="CAD5123907.1"/>
    </source>
</evidence>
<feature type="compositionally biased region" description="Acidic residues" evidence="1">
    <location>
        <begin position="642"/>
        <end position="654"/>
    </location>
</feature>
<dbReference type="OrthoDB" id="120976at2759"/>
<feature type="compositionally biased region" description="Low complexity" evidence="1">
    <location>
        <begin position="604"/>
        <end position="641"/>
    </location>
</feature>
<feature type="compositionally biased region" description="Basic and acidic residues" evidence="1">
    <location>
        <begin position="415"/>
        <end position="433"/>
    </location>
</feature>
<dbReference type="InterPro" id="IPR048257">
    <property type="entry name" value="DUF4590"/>
</dbReference>
<feature type="compositionally biased region" description="Polar residues" evidence="1">
    <location>
        <begin position="962"/>
        <end position="972"/>
    </location>
</feature>
<dbReference type="EMBL" id="CAJFCJ010000019">
    <property type="protein sequence ID" value="CAD5123907.1"/>
    <property type="molecule type" value="Genomic_DNA"/>
</dbReference>
<feature type="compositionally biased region" description="Basic and acidic residues" evidence="1">
    <location>
        <begin position="1539"/>
        <end position="1555"/>
    </location>
</feature>
<feature type="compositionally biased region" description="Basic and acidic residues" evidence="1">
    <location>
        <begin position="919"/>
        <end position="929"/>
    </location>
</feature>
<feature type="compositionally biased region" description="Basic residues" evidence="1">
    <location>
        <begin position="1317"/>
        <end position="1326"/>
    </location>
</feature>
<sequence length="1812" mass="202547">MSHLEGGPLSAYNSLLDPHLAGYFSNDKMRRHLRRSGLITRNGNIISENSYRINMAKKEHKKHVRDLLAQAIVHKTLDVERNRQVLVKKKLEEISKIELVRRVKADRGRKGDEEILPYLSPNSRKPRPSSVPARRPESGRSSQTESERYSTNDSISGRRRPSSSVGSRGRVAYPSDEIDDKHLRSLPRRSLENYFRTQNLDGDQIPSPYTYPHFNGLMAPSPPKATPRGSGKRNTRKSKKAHVPKETNETKEEASIEGNLMLHRCEPAVKYQEKMQTFATVAMHYFGRDLKLDYERFDDGKDEIVVEQQHCGGNTLIVFKERLASNSDFKFFSRRHKGFPFSLTFYINGVKDSRISTCCEYKHSVGRHLGCKKGHFGMVSVEGAAPCYKCLVGEKLNQESKKKKRKTKKAPRSPQTKEDDIKVPVSETGRENKYSNNRTSSKNKTQQSNDPALNVPIEGDIPPNYEDSSSEWETLSEGSPREEISRRRKLKAKLIQTGESTDEEYKMRRERKLKKMLRLNLQENYDEEEQLLKEKWSALNESTDSNKEDGIDEETKTAKATTNTEESSTSATKTRDTHSRQSTEATSSQTRTNDSGSDSESDQSTTIATAASRTNATSTERTMETGSSSSESEDSSSSSSDSESESESENETETQTETATPTTATSKTTRTENTNDSDSSESATTSVTESNTKTEATTPTTATSKTTRTENTNDSDSSESATTSVTESNTKTEATTPTTATSKTARTENTNDSNASESATTSVTESNTKTEATTPTTATSKTTKTENTNDADDSESVTNSVVESNSRTDGNIFVERRENTDIITRDKSLLSRPQSTSSLKSVLKYKSDTESQSNRRNSSARASVKFEEQPKQQKSIHDDRESSNESSDEDSNHSGPEHIEDPIDETKKEEKYEDDFENHDEGSRNDSRNSETSTSSDSDDSSSRASSDESDASKTKMKSVSYGKTTVYNEPTSPIPGLDDIKKTPKVKSITRREAKRRRQHSLDSNSTDTNSQSVPISEKIEKVEIAAEDRFIAQETEVKEIIQTQETVVSETAVEEITPKSKVSIVYERDESDESDSVPSRRSSFASTASSTPRSQRQSKKLSARSDSDTNSMFSYRSNSSGANERTLTPTPLRRTVARELNNGNSFERAEGGDKTEEQEEREGKQEEREKEKEKNNESDTDKKSKHRGASKSDRNTAADRDKSTEISLTSSEEESNTAGKNTENKEAFNEQQVPNTEFMQMHSGDRVPHAENNSENEESIKEQTVQKLQSRLDTDPFMPRKHKLKNEKTAKDKEDSPDSKSGEDKDTSSNASSPRFRKGSRYLRKKPDAAAGKTNEQLHFVDNVPHAGNNSQNEESIKEQTVQKLQSGPDTDPFIPRKIKLKNEETAKDKEDSPDSKSGEDNDTSSDASSPRFRKGSRPLWKKSDAAAGKTNKQLHFDDNIPHAENISANNTMSEVQEQLKQILELKPSSPLNTLSSTEDSEYSTSDDEDELDDSDSARNGPTLLIREENPKEEKQTSGKEDESDQEEEETDSEHEDYDKPFEKEFERAREDPTSIEFVNTELSVDQTKQLADLMEGKVEQLTLINANITNAHLEVLANVLSAPDVPPTLKTLNLNKNQLTPEAIPHLARILQAQTNIEYLLLSNFKLGGRGCTQVVETLISNNLSSLRQLDLSDCEIEGAGVKILSKLIEQENKLVNISLSFNSATESTWNKLFKTLGDSKVLRTLSLDKCGLTDRNLIVFCDSLRVNDVLTSVDLENNNITDEGAQLLLEIIQNENKSLTVITLTPGNSISQNLLNDIKIELQNRTLR</sequence>
<dbReference type="InterPro" id="IPR032675">
    <property type="entry name" value="LRR_dom_sf"/>
</dbReference>
<feature type="compositionally biased region" description="Basic residues" evidence="1">
    <location>
        <begin position="984"/>
        <end position="1000"/>
    </location>
</feature>
<feature type="compositionally biased region" description="Basic and acidic residues" evidence="1">
    <location>
        <begin position="1192"/>
        <end position="1206"/>
    </location>
</feature>